<dbReference type="AlphaFoldDB" id="A0A426Y5K9"/>
<organism evidence="2 3">
    <name type="scientific">Ensete ventricosum</name>
    <name type="common">Abyssinian banana</name>
    <name type="synonym">Musa ensete</name>
    <dbReference type="NCBI Taxonomy" id="4639"/>
    <lineage>
        <taxon>Eukaryota</taxon>
        <taxon>Viridiplantae</taxon>
        <taxon>Streptophyta</taxon>
        <taxon>Embryophyta</taxon>
        <taxon>Tracheophyta</taxon>
        <taxon>Spermatophyta</taxon>
        <taxon>Magnoliopsida</taxon>
        <taxon>Liliopsida</taxon>
        <taxon>Zingiberales</taxon>
        <taxon>Musaceae</taxon>
        <taxon>Ensete</taxon>
    </lineage>
</organism>
<comment type="caution">
    <text evidence="2">The sequence shown here is derived from an EMBL/GenBank/DDBJ whole genome shotgun (WGS) entry which is preliminary data.</text>
</comment>
<name>A0A426Y5K9_ENSVE</name>
<accession>A0A426Y5K9</accession>
<reference evidence="2 3" key="1">
    <citation type="journal article" date="2014" name="Agronomy (Basel)">
        <title>A Draft Genome Sequence for Ensete ventricosum, the Drought-Tolerant Tree Against Hunger.</title>
        <authorList>
            <person name="Harrison J."/>
            <person name="Moore K.A."/>
            <person name="Paszkiewicz K."/>
            <person name="Jones T."/>
            <person name="Grant M."/>
            <person name="Ambacheew D."/>
            <person name="Muzemil S."/>
            <person name="Studholme D.J."/>
        </authorList>
    </citation>
    <scope>NUCLEOTIDE SEQUENCE [LARGE SCALE GENOMIC DNA]</scope>
</reference>
<feature type="compositionally biased region" description="Basic and acidic residues" evidence="1">
    <location>
        <begin position="87"/>
        <end position="96"/>
    </location>
</feature>
<dbReference type="Proteomes" id="UP000287651">
    <property type="component" value="Unassembled WGS sequence"/>
</dbReference>
<protein>
    <submittedName>
        <fullName evidence="2">Uncharacterized protein</fullName>
    </submittedName>
</protein>
<dbReference type="EMBL" id="AMZH03014797">
    <property type="protein sequence ID" value="RRT47042.1"/>
    <property type="molecule type" value="Genomic_DNA"/>
</dbReference>
<sequence>MTVYIAREASKLWRKVCVETSVELQLLAEKWKLLFAGLMFQSVSIYYISMRYTVNLVVFFIDKKLPGCKTSLVVSKQRQRMQVNGTHGDDGNHVHSESAVNGVNR</sequence>
<evidence type="ECO:0000256" key="1">
    <source>
        <dbReference type="SAM" id="MobiDB-lite"/>
    </source>
</evidence>
<gene>
    <name evidence="2" type="ORF">B296_00027563</name>
</gene>
<evidence type="ECO:0000313" key="2">
    <source>
        <dbReference type="EMBL" id="RRT47042.1"/>
    </source>
</evidence>
<proteinExistence type="predicted"/>
<evidence type="ECO:0000313" key="3">
    <source>
        <dbReference type="Proteomes" id="UP000287651"/>
    </source>
</evidence>
<feature type="region of interest" description="Disordered" evidence="1">
    <location>
        <begin position="83"/>
        <end position="105"/>
    </location>
</feature>